<comment type="caution">
    <text evidence="1">The sequence shown here is derived from an EMBL/GenBank/DDBJ whole genome shotgun (WGS) entry which is preliminary data.</text>
</comment>
<organism evidence="1 2">
    <name type="scientific">Ovis ammon polii</name>
    <dbReference type="NCBI Taxonomy" id="230172"/>
    <lineage>
        <taxon>Eukaryota</taxon>
        <taxon>Metazoa</taxon>
        <taxon>Chordata</taxon>
        <taxon>Craniata</taxon>
        <taxon>Vertebrata</taxon>
        <taxon>Euteleostomi</taxon>
        <taxon>Mammalia</taxon>
        <taxon>Eutheria</taxon>
        <taxon>Laurasiatheria</taxon>
        <taxon>Artiodactyla</taxon>
        <taxon>Ruminantia</taxon>
        <taxon>Pecora</taxon>
        <taxon>Bovidae</taxon>
        <taxon>Caprinae</taxon>
        <taxon>Ovis</taxon>
    </lineage>
</organism>
<dbReference type="AlphaFoldDB" id="A0AAD4UE74"/>
<protein>
    <submittedName>
        <fullName evidence="1">Uncharacterized protein</fullName>
    </submittedName>
</protein>
<accession>A0AAD4UE74</accession>
<reference evidence="1" key="1">
    <citation type="submission" date="2022-03" db="EMBL/GenBank/DDBJ databases">
        <title>Genomic analyses of argali, domestic sheep and their hybrids provide insights into chromosomal evolution, heterosis and genetic basis of agronomic traits.</title>
        <authorList>
            <person name="Li M."/>
        </authorList>
    </citation>
    <scope>NUCLEOTIDE SEQUENCE</scope>
    <source>
        <strain evidence="1">CAU-MHL-2022a</strain>
        <tissue evidence="1">Skin</tissue>
    </source>
</reference>
<evidence type="ECO:0000313" key="2">
    <source>
        <dbReference type="Proteomes" id="UP001214576"/>
    </source>
</evidence>
<dbReference type="Proteomes" id="UP001214576">
    <property type="component" value="Unassembled WGS sequence"/>
</dbReference>
<gene>
    <name evidence="1" type="ORF">MG293_007978</name>
</gene>
<evidence type="ECO:0000313" key="1">
    <source>
        <dbReference type="EMBL" id="KAI4542599.1"/>
    </source>
</evidence>
<proteinExistence type="predicted"/>
<sequence length="99" mass="11151">MRLVLGVPSDPKRSAMIVNHWSEKTTSFLPSRPCRIQQKVNWQSRNTVLIVPTLASQSRVLKCGFGLRDDGVVTGTACHFAYSISVHSFLHLFQLLIQQ</sequence>
<keyword evidence="2" id="KW-1185">Reference proteome</keyword>
<name>A0AAD4UE74_OVIAM</name>
<dbReference type="EMBL" id="JAKZEL010000007">
    <property type="protein sequence ID" value="KAI4542599.1"/>
    <property type="molecule type" value="Genomic_DNA"/>
</dbReference>